<protein>
    <submittedName>
        <fullName evidence="2">DUF2785 domain-containing protein</fullName>
    </submittedName>
</protein>
<proteinExistence type="predicted"/>
<name>A0ABV0G386_9BURK</name>
<comment type="caution">
    <text evidence="2">The sequence shown here is derived from an EMBL/GenBank/DDBJ whole genome shotgun (WGS) entry which is preliminary data.</text>
</comment>
<reference evidence="2 3" key="1">
    <citation type="submission" date="2024-05" db="EMBL/GenBank/DDBJ databases">
        <title>Roseateles sp. DJS-2-20 16S ribosomal RNA gene Genome sequencing and assembly.</title>
        <authorList>
            <person name="Woo H."/>
        </authorList>
    </citation>
    <scope>NUCLEOTIDE SEQUENCE [LARGE SCALE GENOMIC DNA]</scope>
    <source>
        <strain evidence="2 3">DJS-2-20</strain>
    </source>
</reference>
<accession>A0ABV0G386</accession>
<feature type="signal peptide" evidence="1">
    <location>
        <begin position="1"/>
        <end position="20"/>
    </location>
</feature>
<evidence type="ECO:0000256" key="1">
    <source>
        <dbReference type="SAM" id="SignalP"/>
    </source>
</evidence>
<dbReference type="PROSITE" id="PS51257">
    <property type="entry name" value="PROKAR_LIPOPROTEIN"/>
    <property type="match status" value="1"/>
</dbReference>
<evidence type="ECO:0000313" key="2">
    <source>
        <dbReference type="EMBL" id="MEO3692203.1"/>
    </source>
</evidence>
<dbReference type="Proteomes" id="UP001495147">
    <property type="component" value="Unassembled WGS sequence"/>
</dbReference>
<sequence>MKSRGLLLLAAWLLAQAASACQLQQAPATDDTAAWQSRALALLPCLGHPDPKLRDEGAFETFAAWMRDKRLQPATLQSMRAQLVAVLRAPPDAAGVHQPFAILLLAELARADRLQPYLSLEERAELVSLGATWLEQVRDYRGLSDTEGWRHGVAHAADLALQLGLNPALDRAQRQRLLQAVSSQVLADGTRGGHHAYRFGEGQRLARAALNLHLQLGTSAAEWAAWLQAIAAPIEPGGVWDELRLARMHNLREFLWPLMAGVLQVPDAVLREAWLKSIQEVLQKLG</sequence>
<dbReference type="RefSeq" id="WP_347705027.1">
    <property type="nucleotide sequence ID" value="NZ_JBDPZD010000003.1"/>
</dbReference>
<feature type="chain" id="PRO_5047064420" evidence="1">
    <location>
        <begin position="21"/>
        <end position="286"/>
    </location>
</feature>
<dbReference type="InterPro" id="IPR021247">
    <property type="entry name" value="DUF2785"/>
</dbReference>
<dbReference type="EMBL" id="JBDPZD010000003">
    <property type="protein sequence ID" value="MEO3692203.1"/>
    <property type="molecule type" value="Genomic_DNA"/>
</dbReference>
<organism evidence="2 3">
    <name type="scientific">Roseateles paludis</name>
    <dbReference type="NCBI Taxonomy" id="3145238"/>
    <lineage>
        <taxon>Bacteria</taxon>
        <taxon>Pseudomonadati</taxon>
        <taxon>Pseudomonadota</taxon>
        <taxon>Betaproteobacteria</taxon>
        <taxon>Burkholderiales</taxon>
        <taxon>Sphaerotilaceae</taxon>
        <taxon>Roseateles</taxon>
    </lineage>
</organism>
<dbReference type="Pfam" id="PF10978">
    <property type="entry name" value="DUF2785"/>
    <property type="match status" value="1"/>
</dbReference>
<keyword evidence="1" id="KW-0732">Signal</keyword>
<evidence type="ECO:0000313" key="3">
    <source>
        <dbReference type="Proteomes" id="UP001495147"/>
    </source>
</evidence>
<keyword evidence="3" id="KW-1185">Reference proteome</keyword>
<gene>
    <name evidence="2" type="ORF">ABDJ85_12035</name>
</gene>